<dbReference type="PANTHER" id="PTHR31945:SF17">
    <property type="entry name" value="TRANSCRIPTION FACTOR FER-LIKE IRON DEFICIENCY-INDUCED TRANSCRIPTION FACTOR"/>
    <property type="match status" value="1"/>
</dbReference>
<feature type="compositionally biased region" description="Basic and acidic residues" evidence="7">
    <location>
        <begin position="117"/>
        <end position="128"/>
    </location>
</feature>
<dbReference type="GO" id="GO:0003700">
    <property type="term" value="F:DNA-binding transcription factor activity"/>
    <property type="evidence" value="ECO:0007669"/>
    <property type="project" value="TreeGrafter"/>
</dbReference>
<keyword evidence="4" id="KW-0238">DNA-binding</keyword>
<keyword evidence="10" id="KW-1185">Reference proteome</keyword>
<evidence type="ECO:0000256" key="4">
    <source>
        <dbReference type="ARBA" id="ARBA00023125"/>
    </source>
</evidence>
<dbReference type="AlphaFoldDB" id="A0A835LNX8"/>
<organism evidence="9 10">
    <name type="scientific">Coptis chinensis</name>
    <dbReference type="NCBI Taxonomy" id="261450"/>
    <lineage>
        <taxon>Eukaryota</taxon>
        <taxon>Viridiplantae</taxon>
        <taxon>Streptophyta</taxon>
        <taxon>Embryophyta</taxon>
        <taxon>Tracheophyta</taxon>
        <taxon>Spermatophyta</taxon>
        <taxon>Magnoliopsida</taxon>
        <taxon>Ranunculales</taxon>
        <taxon>Ranunculaceae</taxon>
        <taxon>Coptidoideae</taxon>
        <taxon>Coptis</taxon>
    </lineage>
</organism>
<dbReference type="GO" id="GO:0043565">
    <property type="term" value="F:sequence-specific DNA binding"/>
    <property type="evidence" value="ECO:0007669"/>
    <property type="project" value="TreeGrafter"/>
</dbReference>
<comment type="caution">
    <text evidence="9">The sequence shown here is derived from an EMBL/GenBank/DDBJ whole genome shotgun (WGS) entry which is preliminary data.</text>
</comment>
<comment type="subunit">
    <text evidence="2">Homodimer.</text>
</comment>
<evidence type="ECO:0000313" key="9">
    <source>
        <dbReference type="EMBL" id="KAF9594191.1"/>
    </source>
</evidence>
<dbReference type="InterPro" id="IPR036638">
    <property type="entry name" value="HLH_DNA-bd_sf"/>
</dbReference>
<dbReference type="Pfam" id="PF00010">
    <property type="entry name" value="HLH"/>
    <property type="match status" value="1"/>
</dbReference>
<dbReference type="EMBL" id="JADFTS010000008">
    <property type="protein sequence ID" value="KAF9594191.1"/>
    <property type="molecule type" value="Genomic_DNA"/>
</dbReference>
<name>A0A835LNX8_9MAGN</name>
<dbReference type="SUPFAM" id="SSF47459">
    <property type="entry name" value="HLH, helix-loop-helix DNA-binding domain"/>
    <property type="match status" value="1"/>
</dbReference>
<dbReference type="OrthoDB" id="1886792at2759"/>
<keyword evidence="5" id="KW-0804">Transcription</keyword>
<dbReference type="SMART" id="SM00353">
    <property type="entry name" value="HLH"/>
    <property type="match status" value="1"/>
</dbReference>
<evidence type="ECO:0000256" key="5">
    <source>
        <dbReference type="ARBA" id="ARBA00023163"/>
    </source>
</evidence>
<reference evidence="9 10" key="1">
    <citation type="submission" date="2020-10" db="EMBL/GenBank/DDBJ databases">
        <title>The Coptis chinensis genome and diversification of protoberbering-type alkaloids.</title>
        <authorList>
            <person name="Wang B."/>
            <person name="Shu S."/>
            <person name="Song C."/>
            <person name="Liu Y."/>
        </authorList>
    </citation>
    <scope>NUCLEOTIDE SEQUENCE [LARGE SCALE GENOMIC DNA]</scope>
    <source>
        <strain evidence="9">HL-2020</strain>
        <tissue evidence="9">Leaf</tissue>
    </source>
</reference>
<feature type="domain" description="BHLH" evidence="8">
    <location>
        <begin position="119"/>
        <end position="168"/>
    </location>
</feature>
<accession>A0A835LNX8</accession>
<sequence length="307" mass="34035">MENLGFFTSSTAQVSELSVQDFINDSNFEQFIDLIRGEDVNPYAPNYDCELMFGGGNVDSQFCPAPENMFSANCTSTSKPNSILNSLAPFSGDIEQGDEENDGADSSANTTTPTKNRTGDRSRTLMSERRRRSRMKEKLYALRSLVPNITKMDKASIVGDAVSYVQDLQMQATKLKTEISGLEATLSGSKNVQCFVENCKKINNAIEHTHPVRKKVLQMNVFQVEEKEFYVRVVSNKGEGVAVALHKALESLSSFTIESSNFTTVSDRFVLTFTVDVKECGEQINFSTMSLWVTGALVNQGFEIKTP</sequence>
<dbReference type="FunFam" id="4.10.280.10:FF:000096">
    <property type="entry name" value="Basic helix-loop-helix (BHLH) DNA-binding superfamily protein"/>
    <property type="match status" value="1"/>
</dbReference>
<proteinExistence type="predicted"/>
<keyword evidence="3" id="KW-0805">Transcription regulation</keyword>
<evidence type="ECO:0000256" key="2">
    <source>
        <dbReference type="ARBA" id="ARBA00011738"/>
    </source>
</evidence>
<evidence type="ECO:0000256" key="7">
    <source>
        <dbReference type="SAM" id="MobiDB-lite"/>
    </source>
</evidence>
<feature type="region of interest" description="Disordered" evidence="7">
    <location>
        <begin position="85"/>
        <end position="132"/>
    </location>
</feature>
<dbReference type="GO" id="GO:0046983">
    <property type="term" value="F:protein dimerization activity"/>
    <property type="evidence" value="ECO:0007669"/>
    <property type="project" value="InterPro"/>
</dbReference>
<dbReference type="Gene3D" id="4.10.280.10">
    <property type="entry name" value="Helix-loop-helix DNA-binding domain"/>
    <property type="match status" value="1"/>
</dbReference>
<protein>
    <recommendedName>
        <fullName evidence="8">BHLH domain-containing protein</fullName>
    </recommendedName>
</protein>
<comment type="subcellular location">
    <subcellularLocation>
        <location evidence="1">Nucleus</location>
    </subcellularLocation>
</comment>
<dbReference type="InterPro" id="IPR051358">
    <property type="entry name" value="TF_AMS/ICE1/BHLH6-like"/>
</dbReference>
<evidence type="ECO:0000259" key="8">
    <source>
        <dbReference type="PROSITE" id="PS50888"/>
    </source>
</evidence>
<evidence type="ECO:0000256" key="6">
    <source>
        <dbReference type="ARBA" id="ARBA00023242"/>
    </source>
</evidence>
<dbReference type="Proteomes" id="UP000631114">
    <property type="component" value="Unassembled WGS sequence"/>
</dbReference>
<dbReference type="InterPro" id="IPR011598">
    <property type="entry name" value="bHLH_dom"/>
</dbReference>
<keyword evidence="6" id="KW-0539">Nucleus</keyword>
<evidence type="ECO:0000256" key="3">
    <source>
        <dbReference type="ARBA" id="ARBA00023015"/>
    </source>
</evidence>
<evidence type="ECO:0000313" key="10">
    <source>
        <dbReference type="Proteomes" id="UP000631114"/>
    </source>
</evidence>
<gene>
    <name evidence="9" type="ORF">IFM89_028848</name>
</gene>
<dbReference type="GO" id="GO:0005634">
    <property type="term" value="C:nucleus"/>
    <property type="evidence" value="ECO:0007669"/>
    <property type="project" value="UniProtKB-SubCell"/>
</dbReference>
<dbReference type="PANTHER" id="PTHR31945">
    <property type="entry name" value="TRANSCRIPTION FACTOR SCREAM2-RELATED"/>
    <property type="match status" value="1"/>
</dbReference>
<feature type="compositionally biased region" description="Polar residues" evidence="7">
    <location>
        <begin position="104"/>
        <end position="116"/>
    </location>
</feature>
<evidence type="ECO:0000256" key="1">
    <source>
        <dbReference type="ARBA" id="ARBA00004123"/>
    </source>
</evidence>
<dbReference type="PROSITE" id="PS50888">
    <property type="entry name" value="BHLH"/>
    <property type="match status" value="1"/>
</dbReference>